<dbReference type="Proteomes" id="UP000268230">
    <property type="component" value="Chromosome"/>
</dbReference>
<dbReference type="Pfam" id="PF01478">
    <property type="entry name" value="Peptidase_A24"/>
    <property type="match status" value="1"/>
</dbReference>
<reference evidence="5 6" key="1">
    <citation type="submission" date="2018-12" db="EMBL/GenBank/DDBJ databases">
        <authorList>
            <person name="Li S."/>
            <person name="Yang R."/>
            <person name="Chen G."/>
            <person name="Zou L."/>
            <person name="Zhang C."/>
            <person name="Chen Y."/>
            <person name="Liu Z."/>
            <person name="Li Y."/>
            <person name="Yan Y."/>
            <person name="Huang M."/>
            <person name="Chen T."/>
        </authorList>
    </citation>
    <scope>NUCLEOTIDE SEQUENCE [LARGE SCALE GENOMIC DNA]</scope>
    <source>
        <strain evidence="5 6">1257</strain>
    </source>
</reference>
<dbReference type="AlphaFoldDB" id="A0A3Q8U3W7"/>
<accession>A0A3Q8U3W7</accession>
<name>A0A3Q8U3W7_9PSED</name>
<keyword evidence="3" id="KW-1133">Transmembrane helix</keyword>
<evidence type="ECO:0000256" key="3">
    <source>
        <dbReference type="SAM" id="Phobius"/>
    </source>
</evidence>
<dbReference type="OrthoDB" id="9789291at2"/>
<dbReference type="PANTHER" id="PTHR30487">
    <property type="entry name" value="TYPE 4 PREPILIN-LIKE PROTEINS LEADER PEPTIDE-PROCESSING ENZYME"/>
    <property type="match status" value="1"/>
</dbReference>
<feature type="transmembrane region" description="Helical" evidence="3">
    <location>
        <begin position="177"/>
        <end position="202"/>
    </location>
</feature>
<dbReference type="Gene3D" id="1.20.120.1220">
    <property type="match status" value="1"/>
</dbReference>
<gene>
    <name evidence="5" type="ORF">EJA05_21150</name>
</gene>
<feature type="transmembrane region" description="Helical" evidence="3">
    <location>
        <begin position="116"/>
        <end position="137"/>
    </location>
</feature>
<dbReference type="GO" id="GO:0005886">
    <property type="term" value="C:plasma membrane"/>
    <property type="evidence" value="ECO:0007669"/>
    <property type="project" value="TreeGrafter"/>
</dbReference>
<proteinExistence type="inferred from homology"/>
<keyword evidence="3" id="KW-0812">Transmembrane</keyword>
<organism evidence="5 6">
    <name type="scientific">Pseudomonas entomophila</name>
    <dbReference type="NCBI Taxonomy" id="312306"/>
    <lineage>
        <taxon>Bacteria</taxon>
        <taxon>Pseudomonadati</taxon>
        <taxon>Pseudomonadota</taxon>
        <taxon>Gammaproteobacteria</taxon>
        <taxon>Pseudomonadales</taxon>
        <taxon>Pseudomonadaceae</taxon>
        <taxon>Pseudomonas</taxon>
    </lineage>
</organism>
<dbReference type="InterPro" id="IPR000045">
    <property type="entry name" value="Prepilin_IV_endopep_pep"/>
</dbReference>
<dbReference type="PANTHER" id="PTHR30487:SF0">
    <property type="entry name" value="PREPILIN LEADER PEPTIDASE_N-METHYLTRANSFERASE-RELATED"/>
    <property type="match status" value="1"/>
</dbReference>
<sequence length="245" mass="26493">MREWMGAEVTLSLGTIALGMLVGRLCVWVASWLPAVLEYRWQRDARELLGLGLGKPLDLRLTGASRTEVWIVQIGCAGLSLVVTLDFGASLQTLFSLLLTWCLLTLSLIDRQHHLLPDVLVIPGLWVGLALNSFGVFTTLLEAFWGAVIGYVSLWSVYHLVKFVTGKESLGAGDFKLLALIGAWGGWQVVPCTVAGSLLIAASLTVYLRLVENGANSVNMPFGPSLSLAGWAVFIAGTLSHHVQH</sequence>
<dbReference type="EMBL" id="CP034338">
    <property type="protein sequence ID" value="AZL70074.1"/>
    <property type="molecule type" value="Genomic_DNA"/>
</dbReference>
<dbReference type="InterPro" id="IPR014032">
    <property type="entry name" value="Peptidase_A24A_bac"/>
</dbReference>
<dbReference type="KEGG" id="pory:EJA05_21150"/>
<evidence type="ECO:0000313" key="5">
    <source>
        <dbReference type="EMBL" id="AZL70074.1"/>
    </source>
</evidence>
<evidence type="ECO:0000256" key="2">
    <source>
        <dbReference type="RuleBase" id="RU003793"/>
    </source>
</evidence>
<dbReference type="InterPro" id="IPR050882">
    <property type="entry name" value="Prepilin_peptidase/N-MTase"/>
</dbReference>
<protein>
    <submittedName>
        <fullName evidence="5">Prepilin peptidase</fullName>
    </submittedName>
</protein>
<feature type="transmembrane region" description="Helical" evidence="3">
    <location>
        <begin position="222"/>
        <end position="239"/>
    </location>
</feature>
<feature type="transmembrane region" description="Helical" evidence="3">
    <location>
        <begin position="143"/>
        <end position="165"/>
    </location>
</feature>
<evidence type="ECO:0000313" key="6">
    <source>
        <dbReference type="Proteomes" id="UP000268230"/>
    </source>
</evidence>
<evidence type="ECO:0000259" key="4">
    <source>
        <dbReference type="Pfam" id="PF01478"/>
    </source>
</evidence>
<feature type="transmembrane region" description="Helical" evidence="3">
    <location>
        <begin position="12"/>
        <end position="37"/>
    </location>
</feature>
<dbReference type="PRINTS" id="PR00864">
    <property type="entry name" value="PREPILNPTASE"/>
</dbReference>
<dbReference type="GO" id="GO:0006465">
    <property type="term" value="P:signal peptide processing"/>
    <property type="evidence" value="ECO:0007669"/>
    <property type="project" value="TreeGrafter"/>
</dbReference>
<keyword evidence="3" id="KW-0472">Membrane</keyword>
<feature type="domain" description="Prepilin type IV endopeptidase peptidase" evidence="4">
    <location>
        <begin position="97"/>
        <end position="205"/>
    </location>
</feature>
<dbReference type="GO" id="GO:0004190">
    <property type="term" value="F:aspartic-type endopeptidase activity"/>
    <property type="evidence" value="ECO:0007669"/>
    <property type="project" value="InterPro"/>
</dbReference>
<comment type="similarity">
    <text evidence="1 2">Belongs to the peptidase A24 family.</text>
</comment>
<evidence type="ECO:0000256" key="1">
    <source>
        <dbReference type="ARBA" id="ARBA00005801"/>
    </source>
</evidence>
<feature type="transmembrane region" description="Helical" evidence="3">
    <location>
        <begin position="69"/>
        <end position="85"/>
    </location>
</feature>